<organism evidence="9 10">
    <name type="scientific">Drosophila guanche</name>
    <name type="common">Fruit fly</name>
    <dbReference type="NCBI Taxonomy" id="7266"/>
    <lineage>
        <taxon>Eukaryota</taxon>
        <taxon>Metazoa</taxon>
        <taxon>Ecdysozoa</taxon>
        <taxon>Arthropoda</taxon>
        <taxon>Hexapoda</taxon>
        <taxon>Insecta</taxon>
        <taxon>Pterygota</taxon>
        <taxon>Neoptera</taxon>
        <taxon>Endopterygota</taxon>
        <taxon>Diptera</taxon>
        <taxon>Brachycera</taxon>
        <taxon>Muscomorpha</taxon>
        <taxon>Ephydroidea</taxon>
        <taxon>Drosophilidae</taxon>
        <taxon>Drosophila</taxon>
        <taxon>Sophophora</taxon>
    </lineage>
</organism>
<dbReference type="InterPro" id="IPR001494">
    <property type="entry name" value="Importin-beta_N"/>
</dbReference>
<dbReference type="OrthoDB" id="7862313at2759"/>
<dbReference type="InterPro" id="IPR011989">
    <property type="entry name" value="ARM-like"/>
</dbReference>
<dbReference type="InterPro" id="IPR040122">
    <property type="entry name" value="Importin_beta"/>
</dbReference>
<evidence type="ECO:0000256" key="2">
    <source>
        <dbReference type="ARBA" id="ARBA00004496"/>
    </source>
</evidence>
<proteinExistence type="predicted"/>
<keyword evidence="4" id="KW-0963">Cytoplasm</keyword>
<feature type="domain" description="Importin N-terminal" evidence="8">
    <location>
        <begin position="23"/>
        <end position="91"/>
    </location>
</feature>
<dbReference type="AlphaFoldDB" id="A0A3B0K1C8"/>
<dbReference type="PROSITE" id="PS50166">
    <property type="entry name" value="IMPORTIN_B_NT"/>
    <property type="match status" value="1"/>
</dbReference>
<dbReference type="OMA" id="ANACGCV"/>
<gene>
    <name evidence="9" type="ORF">DGUA_6G009451</name>
</gene>
<dbReference type="STRING" id="7266.A0A3B0K1C8"/>
<keyword evidence="7" id="KW-0539">Nucleus</keyword>
<evidence type="ECO:0000256" key="3">
    <source>
        <dbReference type="ARBA" id="ARBA00022448"/>
    </source>
</evidence>
<dbReference type="InterPro" id="IPR016024">
    <property type="entry name" value="ARM-type_fold"/>
</dbReference>
<dbReference type="EMBL" id="OUUW01000012">
    <property type="protein sequence ID" value="SPP87123.1"/>
    <property type="molecule type" value="Genomic_DNA"/>
</dbReference>
<dbReference type="SUPFAM" id="SSF48371">
    <property type="entry name" value="ARM repeat"/>
    <property type="match status" value="2"/>
</dbReference>
<evidence type="ECO:0000313" key="9">
    <source>
        <dbReference type="EMBL" id="SPP87123.1"/>
    </source>
</evidence>
<evidence type="ECO:0000256" key="1">
    <source>
        <dbReference type="ARBA" id="ARBA00004123"/>
    </source>
</evidence>
<dbReference type="Pfam" id="PF25780">
    <property type="entry name" value="TPR_IPO5"/>
    <property type="match status" value="1"/>
</dbReference>
<dbReference type="GO" id="GO:0005737">
    <property type="term" value="C:cytoplasm"/>
    <property type="evidence" value="ECO:0007669"/>
    <property type="project" value="UniProtKB-SubCell"/>
</dbReference>
<evidence type="ECO:0000256" key="5">
    <source>
        <dbReference type="ARBA" id="ARBA00022737"/>
    </source>
</evidence>
<reference evidence="10" key="1">
    <citation type="submission" date="2018-01" db="EMBL/GenBank/DDBJ databases">
        <authorList>
            <person name="Alioto T."/>
            <person name="Alioto T."/>
        </authorList>
    </citation>
    <scope>NUCLEOTIDE SEQUENCE [LARGE SCALE GENOMIC DNA]</scope>
</reference>
<keyword evidence="10" id="KW-1185">Reference proteome</keyword>
<evidence type="ECO:0000256" key="4">
    <source>
        <dbReference type="ARBA" id="ARBA00022490"/>
    </source>
</evidence>
<dbReference type="Pfam" id="PF25574">
    <property type="entry name" value="TPR_IMB1"/>
    <property type="match status" value="1"/>
</dbReference>
<dbReference type="InterPro" id="IPR058584">
    <property type="entry name" value="IMB1_TNPO1-like_TPR"/>
</dbReference>
<dbReference type="Gene3D" id="1.25.10.10">
    <property type="entry name" value="Leucine-rich Repeat Variant"/>
    <property type="match status" value="1"/>
</dbReference>
<dbReference type="GO" id="GO:0006606">
    <property type="term" value="P:protein import into nucleus"/>
    <property type="evidence" value="ECO:0007669"/>
    <property type="project" value="InterPro"/>
</dbReference>
<keyword evidence="6" id="KW-0653">Protein transport</keyword>
<dbReference type="GO" id="GO:0031267">
    <property type="term" value="F:small GTPase binding"/>
    <property type="evidence" value="ECO:0007669"/>
    <property type="project" value="InterPro"/>
</dbReference>
<evidence type="ECO:0000256" key="7">
    <source>
        <dbReference type="ARBA" id="ARBA00023242"/>
    </source>
</evidence>
<keyword evidence="5" id="KW-0677">Repeat</keyword>
<dbReference type="InterPro" id="IPR057672">
    <property type="entry name" value="TPR_IPO4/5"/>
</dbReference>
<evidence type="ECO:0000256" key="6">
    <source>
        <dbReference type="ARBA" id="ARBA00022927"/>
    </source>
</evidence>
<name>A0A3B0K1C8_DROGU</name>
<evidence type="ECO:0000259" key="8">
    <source>
        <dbReference type="PROSITE" id="PS50166"/>
    </source>
</evidence>
<dbReference type="PANTHER" id="PTHR10527">
    <property type="entry name" value="IMPORTIN BETA"/>
    <property type="match status" value="1"/>
</dbReference>
<dbReference type="Proteomes" id="UP000268350">
    <property type="component" value="Unassembled WGS sequence"/>
</dbReference>
<keyword evidence="3" id="KW-0813">Transport</keyword>
<accession>A0A3B0K1C8</accession>
<evidence type="ECO:0000313" key="10">
    <source>
        <dbReference type="Proteomes" id="UP000268350"/>
    </source>
</evidence>
<comment type="subcellular location">
    <subcellularLocation>
        <location evidence="2">Cytoplasm</location>
    </subcellularLocation>
    <subcellularLocation>
        <location evidence="1">Nucleus</location>
    </subcellularLocation>
</comment>
<protein>
    <submittedName>
        <fullName evidence="9">Blast:Importin-4</fullName>
    </submittedName>
</protein>
<sequence>MEAALDEIIAGLMCTETKRIHESTAALSKAFENPEALPVLCQMLVSNRETQARHLAVVLVNKRLLKLRNWQMVPPEHQEGIKACMLQALIREKEKGVKTAIAQVIGTLVRHEADKKDSWLAELLTFIFQRCSMADPKESELGSSIFATLTDSAPDQLVSQMSEICQLFSSVLNTAQANGDMATPTVANMMEGMCSLIPFIVGHTSAEQTVAKVVPLMVFALQAFVQKGVVAEFTTAFEIIDSLAEYVPKLLNNYIKLLVDFCLAALGNKEIDDQIRILVVTFVGRMIRVKKKAIVKQKLLEPILLVVFEMMCCEYDNDDEDEYFSGTSNTPMTAASQTLDVMALQMSPEKLIPPLLQILEPALQNPDPLRRRAAFMSMALISEGCSEAIKRKYLEVMLNIIKGGIIDQDPSVRNAAFFALGQFSEFMQPEISKFAPQILPVLFEFLQQLVAELQRGQPEPTHMDRMFYALDVFCENLEEEIVPHLPVLMARLFECMDQQNSIHIRQLALSTISSVATASKANLVPYFNPIVDILKNYLVNDCAVELNELRIQSIDTLAAITRTVGKENFMHLVQDTMNYCTNMLEKGPDDPDLRRAIYSLIGALSVVITDNMTSIFPKVIERLIQSVVSTEDTLVKVREDSPTGGLLTEIDLGDTDNEDDDDDDIGDYQVENDYVFEKEEAIMTLKEFAKNSSTAFAPYLTMVFEEVYKTIDHGQDVVRKAAIAALCAFVVTLHKMNDVDGVKRACTILIPKFVSLVKNDEEQGVVCQVLEDLGDLFKDVGRAALPTPDLAEAVIGCIKDVLLNNTACQFNEPSGGGDEEEADESEYDEALIESAGNLVAMIGHSLEPETYSLYFGRMYTFFLTKLEKAKKNDDPDQRSFIYGVLAECFQSLGLCVVIYFDSLCPVLLAGTTDSYAKSRQNSYFGLGELVYHAEEKSFDSFGVILQALSEAIAKEQNAPALDNICGAVSRLIITNHNMVPLDHVLPVFMSSLPLREDTEENDVVLKAFRMLYQNARPSIANHIEQMLNVLLHVLFKREFSDDEMAANMAAFVKEIRNDYPGHFNNVANSSPNLCAFVQSL</sequence>